<protein>
    <submittedName>
        <fullName evidence="1">Uncharacterized protein</fullName>
    </submittedName>
</protein>
<sequence length="112" mass="12605">MINSTNMMNQQMQASLRFVNASQAMRSISSVGASERVAASNTVTEATSYTPLLNGLALSEAQRHQLVEQMTPNLEYDVITTHQQQAIHQYLHTQHQQQRSEIQQMIGIDIYA</sequence>
<accession>A0A917JV32</accession>
<reference evidence="1" key="2">
    <citation type="submission" date="2020-09" db="EMBL/GenBank/DDBJ databases">
        <authorList>
            <person name="Sun Q."/>
            <person name="Ohkuma M."/>
        </authorList>
    </citation>
    <scope>NUCLEOTIDE SEQUENCE</scope>
    <source>
        <strain evidence="1">JCM 30804</strain>
    </source>
</reference>
<evidence type="ECO:0000313" key="2">
    <source>
        <dbReference type="Proteomes" id="UP000613743"/>
    </source>
</evidence>
<comment type="caution">
    <text evidence="1">The sequence shown here is derived from an EMBL/GenBank/DDBJ whole genome shotgun (WGS) entry which is preliminary data.</text>
</comment>
<reference evidence="1" key="1">
    <citation type="journal article" date="2014" name="Int. J. Syst. Evol. Microbiol.">
        <title>Complete genome sequence of Corynebacterium casei LMG S-19264T (=DSM 44701T), isolated from a smear-ripened cheese.</title>
        <authorList>
            <consortium name="US DOE Joint Genome Institute (JGI-PGF)"/>
            <person name="Walter F."/>
            <person name="Albersmeier A."/>
            <person name="Kalinowski J."/>
            <person name="Ruckert C."/>
        </authorList>
    </citation>
    <scope>NUCLEOTIDE SEQUENCE</scope>
    <source>
        <strain evidence="1">JCM 30804</strain>
    </source>
</reference>
<name>A0A917JV32_9GAMM</name>
<gene>
    <name evidence="1" type="ORF">GCM10009332_24760</name>
</gene>
<dbReference type="AlphaFoldDB" id="A0A917JV32"/>
<organism evidence="1 2">
    <name type="scientific">Shewanella gelidii</name>
    <dbReference type="NCBI Taxonomy" id="1642821"/>
    <lineage>
        <taxon>Bacteria</taxon>
        <taxon>Pseudomonadati</taxon>
        <taxon>Pseudomonadota</taxon>
        <taxon>Gammaproteobacteria</taxon>
        <taxon>Alteromonadales</taxon>
        <taxon>Shewanellaceae</taxon>
        <taxon>Shewanella</taxon>
    </lineage>
</organism>
<evidence type="ECO:0000313" key="1">
    <source>
        <dbReference type="EMBL" id="GGI86453.1"/>
    </source>
</evidence>
<keyword evidence="2" id="KW-1185">Reference proteome</keyword>
<proteinExistence type="predicted"/>
<dbReference type="RefSeq" id="WP_188921401.1">
    <property type="nucleotide sequence ID" value="NZ_BMPZ01000007.1"/>
</dbReference>
<dbReference type="Proteomes" id="UP000613743">
    <property type="component" value="Unassembled WGS sequence"/>
</dbReference>
<dbReference type="EMBL" id="BMPZ01000007">
    <property type="protein sequence ID" value="GGI86453.1"/>
    <property type="molecule type" value="Genomic_DNA"/>
</dbReference>